<sequence>MNNGATEDLMMDGWLFAGGDKWSRKVVRARARARSLAPNQSKASLSGAKEGRAACIIIAIIVKFKCAGVWRCVAIIARHQTKVVIITPDQQQEGPLGYCASIDRVSAAGCLAPQASIIGVRGAGGPDSGQMDKTPTRKLRQKADSNKMGQKADNSIGLFIVPFQAKKAVL</sequence>
<feature type="region of interest" description="Disordered" evidence="1">
    <location>
        <begin position="122"/>
        <end position="146"/>
    </location>
</feature>
<proteinExistence type="predicted"/>
<dbReference type="Proteomes" id="UP000887572">
    <property type="component" value="Unplaced"/>
</dbReference>
<name>A0A914HVU7_GLORO</name>
<evidence type="ECO:0000256" key="1">
    <source>
        <dbReference type="SAM" id="MobiDB-lite"/>
    </source>
</evidence>
<reference evidence="3" key="1">
    <citation type="submission" date="2022-11" db="UniProtKB">
        <authorList>
            <consortium name="WormBaseParasite"/>
        </authorList>
    </citation>
    <scope>IDENTIFICATION</scope>
</reference>
<accession>A0A914HVU7</accession>
<evidence type="ECO:0000313" key="3">
    <source>
        <dbReference type="WBParaSite" id="Gr19_v10_g4467.t1"/>
    </source>
</evidence>
<protein>
    <submittedName>
        <fullName evidence="3">Uncharacterized protein</fullName>
    </submittedName>
</protein>
<dbReference type="AlphaFoldDB" id="A0A914HVU7"/>
<keyword evidence="2" id="KW-1185">Reference proteome</keyword>
<evidence type="ECO:0000313" key="2">
    <source>
        <dbReference type="Proteomes" id="UP000887572"/>
    </source>
</evidence>
<dbReference type="WBParaSite" id="Gr19_v10_g4467.t1">
    <property type="protein sequence ID" value="Gr19_v10_g4467.t1"/>
    <property type="gene ID" value="Gr19_v10_g4467"/>
</dbReference>
<organism evidence="2 3">
    <name type="scientific">Globodera rostochiensis</name>
    <name type="common">Golden nematode worm</name>
    <name type="synonym">Heterodera rostochiensis</name>
    <dbReference type="NCBI Taxonomy" id="31243"/>
    <lineage>
        <taxon>Eukaryota</taxon>
        <taxon>Metazoa</taxon>
        <taxon>Ecdysozoa</taxon>
        <taxon>Nematoda</taxon>
        <taxon>Chromadorea</taxon>
        <taxon>Rhabditida</taxon>
        <taxon>Tylenchina</taxon>
        <taxon>Tylenchomorpha</taxon>
        <taxon>Tylenchoidea</taxon>
        <taxon>Heteroderidae</taxon>
        <taxon>Heteroderinae</taxon>
        <taxon>Globodera</taxon>
    </lineage>
</organism>